<dbReference type="InterPro" id="IPR052168">
    <property type="entry name" value="Cytochrome_b561_oxidase"/>
</dbReference>
<evidence type="ECO:0000256" key="5">
    <source>
        <dbReference type="ARBA" id="ARBA00022617"/>
    </source>
</evidence>
<reference evidence="15 16" key="1">
    <citation type="submission" date="2018-01" db="EMBL/GenBank/DDBJ databases">
        <title>Complete genome sequences of the type strains of Marinobacter flavimaris and Marinobacter maroccanus.</title>
        <authorList>
            <person name="Palau M."/>
            <person name="Boujida N."/>
            <person name="Manresa A."/>
            <person name="Minana-Galbis D."/>
        </authorList>
    </citation>
    <scope>NUCLEOTIDE SEQUENCE [LARGE SCALE GENOMIC DNA]</scope>
    <source>
        <strain evidence="15 16">N4</strain>
    </source>
</reference>
<evidence type="ECO:0000256" key="8">
    <source>
        <dbReference type="ARBA" id="ARBA00022982"/>
    </source>
</evidence>
<dbReference type="SUPFAM" id="SSF81342">
    <property type="entry name" value="Transmembrane di-heme cytochromes"/>
    <property type="match status" value="1"/>
</dbReference>
<evidence type="ECO:0000256" key="6">
    <source>
        <dbReference type="ARBA" id="ARBA00022692"/>
    </source>
</evidence>
<evidence type="ECO:0000259" key="14">
    <source>
        <dbReference type="Pfam" id="PF01292"/>
    </source>
</evidence>
<dbReference type="InterPro" id="IPR011577">
    <property type="entry name" value="Cyt_b561_bac/Ni-Hgenase"/>
</dbReference>
<name>A0A2S5Z8R9_9GAMM</name>
<dbReference type="Pfam" id="PF01292">
    <property type="entry name" value="Ni_hydr_CYTB"/>
    <property type="match status" value="1"/>
</dbReference>
<evidence type="ECO:0000256" key="12">
    <source>
        <dbReference type="ARBA" id="ARBA00037975"/>
    </source>
</evidence>
<keyword evidence="11 13" id="KW-0472">Membrane</keyword>
<dbReference type="RefSeq" id="WP_104322359.1">
    <property type="nucleotide sequence ID" value="NZ_PSSX01000011.1"/>
</dbReference>
<keyword evidence="10" id="KW-0408">Iron</keyword>
<evidence type="ECO:0000256" key="10">
    <source>
        <dbReference type="ARBA" id="ARBA00023004"/>
    </source>
</evidence>
<evidence type="ECO:0000256" key="2">
    <source>
        <dbReference type="ARBA" id="ARBA00004651"/>
    </source>
</evidence>
<evidence type="ECO:0000313" key="16">
    <source>
        <dbReference type="Proteomes" id="UP000239917"/>
    </source>
</evidence>
<comment type="caution">
    <text evidence="15">The sequence shown here is derived from an EMBL/GenBank/DDBJ whole genome shotgun (WGS) entry which is preliminary data.</text>
</comment>
<keyword evidence="9 13" id="KW-1133">Transmembrane helix</keyword>
<evidence type="ECO:0000256" key="3">
    <source>
        <dbReference type="ARBA" id="ARBA00022448"/>
    </source>
</evidence>
<comment type="subcellular location">
    <subcellularLocation>
        <location evidence="2">Cell membrane</location>
        <topology evidence="2">Multi-pass membrane protein</topology>
    </subcellularLocation>
</comment>
<dbReference type="AlphaFoldDB" id="A0A2S5Z8R9"/>
<dbReference type="Proteomes" id="UP000239917">
    <property type="component" value="Unassembled WGS sequence"/>
</dbReference>
<keyword evidence="3" id="KW-0813">Transport</keyword>
<feature type="transmembrane region" description="Helical" evidence="13">
    <location>
        <begin position="142"/>
        <end position="165"/>
    </location>
</feature>
<evidence type="ECO:0000313" key="15">
    <source>
        <dbReference type="EMBL" id="PPI83767.1"/>
    </source>
</evidence>
<sequence length="174" mass="19505">MTLMDSDNRYGAVSRAVHWIMAVLLLVMLASEVWFEALEHTLSDASLMAWHQSLGLTIFGLVIFRGLWRWLNRSRLSPPAHWATMAKLGHIALYALMILMPLSGLATSLGEGDPVTFFGWTVFGYGPEVEWLEESGEDVHEILANVLWVMIGLHVAAALAHQYVLGDRIMKRMA</sequence>
<evidence type="ECO:0000256" key="13">
    <source>
        <dbReference type="SAM" id="Phobius"/>
    </source>
</evidence>
<feature type="transmembrane region" description="Helical" evidence="13">
    <location>
        <begin position="88"/>
        <end position="110"/>
    </location>
</feature>
<evidence type="ECO:0000256" key="1">
    <source>
        <dbReference type="ARBA" id="ARBA00001970"/>
    </source>
</evidence>
<dbReference type="Gene3D" id="1.20.950.20">
    <property type="entry name" value="Transmembrane di-heme cytochromes, Chain C"/>
    <property type="match status" value="1"/>
</dbReference>
<comment type="cofactor">
    <cofactor evidence="1">
        <name>heme b</name>
        <dbReference type="ChEBI" id="CHEBI:60344"/>
    </cofactor>
</comment>
<accession>A0A2S5Z8R9</accession>
<protein>
    <submittedName>
        <fullName evidence="15">Cytochrome B</fullName>
    </submittedName>
</protein>
<keyword evidence="5" id="KW-0349">Heme</keyword>
<dbReference type="GO" id="GO:0005886">
    <property type="term" value="C:plasma membrane"/>
    <property type="evidence" value="ECO:0007669"/>
    <property type="project" value="UniProtKB-SubCell"/>
</dbReference>
<keyword evidence="4" id="KW-1003">Cell membrane</keyword>
<feature type="transmembrane region" description="Helical" evidence="13">
    <location>
        <begin position="47"/>
        <end position="68"/>
    </location>
</feature>
<feature type="transmembrane region" description="Helical" evidence="13">
    <location>
        <begin position="12"/>
        <end position="35"/>
    </location>
</feature>
<evidence type="ECO:0000256" key="7">
    <source>
        <dbReference type="ARBA" id="ARBA00022723"/>
    </source>
</evidence>
<dbReference type="PANTHER" id="PTHR30529:SF1">
    <property type="entry name" value="CYTOCHROME B561 HOMOLOG 2"/>
    <property type="match status" value="1"/>
</dbReference>
<keyword evidence="8" id="KW-0249">Electron transport</keyword>
<keyword evidence="16" id="KW-1185">Reference proteome</keyword>
<dbReference type="GO" id="GO:0020037">
    <property type="term" value="F:heme binding"/>
    <property type="evidence" value="ECO:0007669"/>
    <property type="project" value="TreeGrafter"/>
</dbReference>
<dbReference type="EMBL" id="PSSX01000011">
    <property type="protein sequence ID" value="PPI83767.1"/>
    <property type="molecule type" value="Genomic_DNA"/>
</dbReference>
<proteinExistence type="inferred from homology"/>
<dbReference type="OrthoDB" id="9793784at2"/>
<evidence type="ECO:0000256" key="9">
    <source>
        <dbReference type="ARBA" id="ARBA00022989"/>
    </source>
</evidence>
<keyword evidence="6 13" id="KW-0812">Transmembrane</keyword>
<evidence type="ECO:0000256" key="11">
    <source>
        <dbReference type="ARBA" id="ARBA00023136"/>
    </source>
</evidence>
<dbReference type="GO" id="GO:0022904">
    <property type="term" value="P:respiratory electron transport chain"/>
    <property type="evidence" value="ECO:0007669"/>
    <property type="project" value="InterPro"/>
</dbReference>
<dbReference type="PANTHER" id="PTHR30529">
    <property type="entry name" value="CYTOCHROME B561"/>
    <property type="match status" value="1"/>
</dbReference>
<keyword evidence="7" id="KW-0479">Metal-binding</keyword>
<dbReference type="GO" id="GO:0046872">
    <property type="term" value="F:metal ion binding"/>
    <property type="evidence" value="ECO:0007669"/>
    <property type="project" value="UniProtKB-KW"/>
</dbReference>
<dbReference type="InterPro" id="IPR016174">
    <property type="entry name" value="Di-haem_cyt_TM"/>
</dbReference>
<organism evidence="15 16">
    <name type="scientific">Marinobacter maroccanus</name>
    <dbReference type="NCBI Taxonomy" id="2055143"/>
    <lineage>
        <taxon>Bacteria</taxon>
        <taxon>Pseudomonadati</taxon>
        <taxon>Pseudomonadota</taxon>
        <taxon>Gammaproteobacteria</taxon>
        <taxon>Pseudomonadales</taxon>
        <taxon>Marinobacteraceae</taxon>
        <taxon>Marinobacter</taxon>
    </lineage>
</organism>
<gene>
    <name evidence="15" type="ORF">KEHDKFFH_13225</name>
</gene>
<comment type="similarity">
    <text evidence="12">Belongs to the cytochrome b561 family.</text>
</comment>
<dbReference type="GO" id="GO:0009055">
    <property type="term" value="F:electron transfer activity"/>
    <property type="evidence" value="ECO:0007669"/>
    <property type="project" value="InterPro"/>
</dbReference>
<evidence type="ECO:0000256" key="4">
    <source>
        <dbReference type="ARBA" id="ARBA00022475"/>
    </source>
</evidence>
<feature type="domain" description="Cytochrome b561 bacterial/Ni-hydrogenase" evidence="14">
    <location>
        <begin position="9"/>
        <end position="173"/>
    </location>
</feature>